<proteinExistence type="predicted"/>
<protein>
    <submittedName>
        <fullName evidence="1">Uncharacterized protein</fullName>
    </submittedName>
</protein>
<sequence length="96" mass="11012">MPWNTSIKKTLSSKFSSTILQTTISTLSSGHFLLLEDILQLEFQGLSLVVFFLRTVTMWELLLSHSISYPRFLRELESAILQCGTRTYIAPDSQKR</sequence>
<evidence type="ECO:0000313" key="1">
    <source>
        <dbReference type="EMBL" id="VDD58396.1"/>
    </source>
</evidence>
<name>A0A3P6GEP8_BRAOL</name>
<accession>A0A3P6GEP8</accession>
<gene>
    <name evidence="1" type="ORF">BOLC8T51625H</name>
</gene>
<reference evidence="1" key="1">
    <citation type="submission" date="2018-11" db="EMBL/GenBank/DDBJ databases">
        <authorList>
            <consortium name="Genoscope - CEA"/>
            <person name="William W."/>
        </authorList>
    </citation>
    <scope>NUCLEOTIDE SEQUENCE</scope>
</reference>
<dbReference type="AlphaFoldDB" id="A0A3P6GEP8"/>
<organism evidence="1">
    <name type="scientific">Brassica oleracea</name>
    <name type="common">Wild cabbage</name>
    <dbReference type="NCBI Taxonomy" id="3712"/>
    <lineage>
        <taxon>Eukaryota</taxon>
        <taxon>Viridiplantae</taxon>
        <taxon>Streptophyta</taxon>
        <taxon>Embryophyta</taxon>
        <taxon>Tracheophyta</taxon>
        <taxon>Spermatophyta</taxon>
        <taxon>Magnoliopsida</taxon>
        <taxon>eudicotyledons</taxon>
        <taxon>Gunneridae</taxon>
        <taxon>Pentapetalae</taxon>
        <taxon>rosids</taxon>
        <taxon>malvids</taxon>
        <taxon>Brassicales</taxon>
        <taxon>Brassicaceae</taxon>
        <taxon>Brassiceae</taxon>
        <taxon>Brassica</taxon>
    </lineage>
</organism>
<dbReference type="EMBL" id="LR031879">
    <property type="protein sequence ID" value="VDD58396.1"/>
    <property type="molecule type" value="Genomic_DNA"/>
</dbReference>